<dbReference type="AlphaFoldDB" id="S8FR25"/>
<sequence length="61" mass="6678">MAHSVSWSIVAVSTELRSLPCRFRVCAWYVLVRSCYPALWSALAPGGSSRPEATNKRHTGG</sequence>
<evidence type="ECO:0000313" key="1">
    <source>
        <dbReference type="EMBL" id="EPT03676.1"/>
    </source>
</evidence>
<dbReference type="InParanoid" id="S8FR25"/>
<organism evidence="1 2">
    <name type="scientific">Fomitopsis schrenkii</name>
    <name type="common">Brown rot fungus</name>
    <dbReference type="NCBI Taxonomy" id="2126942"/>
    <lineage>
        <taxon>Eukaryota</taxon>
        <taxon>Fungi</taxon>
        <taxon>Dikarya</taxon>
        <taxon>Basidiomycota</taxon>
        <taxon>Agaricomycotina</taxon>
        <taxon>Agaricomycetes</taxon>
        <taxon>Polyporales</taxon>
        <taxon>Fomitopsis</taxon>
    </lineage>
</organism>
<dbReference type="EMBL" id="KE504129">
    <property type="protein sequence ID" value="EPT03676.1"/>
    <property type="molecule type" value="Genomic_DNA"/>
</dbReference>
<reference evidence="1 2" key="1">
    <citation type="journal article" date="2012" name="Science">
        <title>The Paleozoic origin of enzymatic lignin decomposition reconstructed from 31 fungal genomes.</title>
        <authorList>
            <person name="Floudas D."/>
            <person name="Binder M."/>
            <person name="Riley R."/>
            <person name="Barry K."/>
            <person name="Blanchette R.A."/>
            <person name="Henrissat B."/>
            <person name="Martinez A.T."/>
            <person name="Otillar R."/>
            <person name="Spatafora J.W."/>
            <person name="Yadav J.S."/>
            <person name="Aerts A."/>
            <person name="Benoit I."/>
            <person name="Boyd A."/>
            <person name="Carlson A."/>
            <person name="Copeland A."/>
            <person name="Coutinho P.M."/>
            <person name="de Vries R.P."/>
            <person name="Ferreira P."/>
            <person name="Findley K."/>
            <person name="Foster B."/>
            <person name="Gaskell J."/>
            <person name="Glotzer D."/>
            <person name="Gorecki P."/>
            <person name="Heitman J."/>
            <person name="Hesse C."/>
            <person name="Hori C."/>
            <person name="Igarashi K."/>
            <person name="Jurgens J.A."/>
            <person name="Kallen N."/>
            <person name="Kersten P."/>
            <person name="Kohler A."/>
            <person name="Kuees U."/>
            <person name="Kumar T.K.A."/>
            <person name="Kuo A."/>
            <person name="LaButti K."/>
            <person name="Larrondo L.F."/>
            <person name="Lindquist E."/>
            <person name="Ling A."/>
            <person name="Lombard V."/>
            <person name="Lucas S."/>
            <person name="Lundell T."/>
            <person name="Martin R."/>
            <person name="McLaughlin D.J."/>
            <person name="Morgenstern I."/>
            <person name="Morin E."/>
            <person name="Murat C."/>
            <person name="Nagy L.G."/>
            <person name="Nolan M."/>
            <person name="Ohm R.A."/>
            <person name="Patyshakuliyeva A."/>
            <person name="Rokas A."/>
            <person name="Ruiz-Duenas F.J."/>
            <person name="Sabat G."/>
            <person name="Salamov A."/>
            <person name="Samejima M."/>
            <person name="Schmutz J."/>
            <person name="Slot J.C."/>
            <person name="St John F."/>
            <person name="Stenlid J."/>
            <person name="Sun H."/>
            <person name="Sun S."/>
            <person name="Syed K."/>
            <person name="Tsang A."/>
            <person name="Wiebenga A."/>
            <person name="Young D."/>
            <person name="Pisabarro A."/>
            <person name="Eastwood D.C."/>
            <person name="Martin F."/>
            <person name="Cullen D."/>
            <person name="Grigoriev I.V."/>
            <person name="Hibbett D.S."/>
        </authorList>
    </citation>
    <scope>NUCLEOTIDE SEQUENCE</scope>
    <source>
        <strain evidence="2">FP-58527</strain>
    </source>
</reference>
<dbReference type="Proteomes" id="UP000015241">
    <property type="component" value="Unassembled WGS sequence"/>
</dbReference>
<name>S8FR25_FOMSC</name>
<keyword evidence="2" id="KW-1185">Reference proteome</keyword>
<dbReference type="HOGENOM" id="CLU_2948044_0_0_1"/>
<proteinExistence type="predicted"/>
<gene>
    <name evidence="1" type="ORF">FOMPIDRAFT_1022262</name>
</gene>
<accession>S8FR25</accession>
<feature type="non-terminal residue" evidence="1">
    <location>
        <position position="61"/>
    </location>
</feature>
<protein>
    <submittedName>
        <fullName evidence="1">Uncharacterized protein</fullName>
    </submittedName>
</protein>
<evidence type="ECO:0000313" key="2">
    <source>
        <dbReference type="Proteomes" id="UP000015241"/>
    </source>
</evidence>